<comment type="caution">
    <text evidence="3">The sequence shown here is derived from an EMBL/GenBank/DDBJ whole genome shotgun (WGS) entry which is preliminary data.</text>
</comment>
<dbReference type="InterPro" id="IPR051055">
    <property type="entry name" value="PIF1_helicase"/>
</dbReference>
<accession>A0A0G0LDA9</accession>
<dbReference type="PATRIC" id="fig|1618334.3.peg.309"/>
<feature type="domain" description="WYL" evidence="2">
    <location>
        <begin position="444"/>
        <end position="513"/>
    </location>
</feature>
<dbReference type="Gene3D" id="3.40.50.300">
    <property type="entry name" value="P-loop containing nucleotide triphosphate hydrolases"/>
    <property type="match status" value="2"/>
</dbReference>
<evidence type="ECO:0000313" key="3">
    <source>
        <dbReference type="EMBL" id="KKQ89888.1"/>
    </source>
</evidence>
<name>A0A0G0LDA9_9BACT</name>
<evidence type="ECO:0000259" key="2">
    <source>
        <dbReference type="Pfam" id="PF13280"/>
    </source>
</evidence>
<dbReference type="GO" id="GO:0003678">
    <property type="term" value="F:DNA helicase activity"/>
    <property type="evidence" value="ECO:0007669"/>
    <property type="project" value="InterPro"/>
</dbReference>
<evidence type="ECO:0000313" key="4">
    <source>
        <dbReference type="Proteomes" id="UP000033934"/>
    </source>
</evidence>
<dbReference type="CDD" id="cd18809">
    <property type="entry name" value="SF1_C_RecD"/>
    <property type="match status" value="1"/>
</dbReference>
<dbReference type="GO" id="GO:0000723">
    <property type="term" value="P:telomere maintenance"/>
    <property type="evidence" value="ECO:0007669"/>
    <property type="project" value="InterPro"/>
</dbReference>
<dbReference type="Pfam" id="PF05970">
    <property type="entry name" value="PIF1"/>
    <property type="match status" value="1"/>
</dbReference>
<dbReference type="Proteomes" id="UP000033934">
    <property type="component" value="Unassembled WGS sequence"/>
</dbReference>
<protein>
    <submittedName>
        <fullName evidence="3">TPR domain protein</fullName>
    </submittedName>
</protein>
<dbReference type="Pfam" id="PF13280">
    <property type="entry name" value="WYL"/>
    <property type="match status" value="1"/>
</dbReference>
<dbReference type="AlphaFoldDB" id="A0A0G0LDA9"/>
<feature type="domain" description="DNA helicase Pif1-like DEAD-box helicase" evidence="1">
    <location>
        <begin position="16"/>
        <end position="203"/>
    </location>
</feature>
<organism evidence="3 4">
    <name type="scientific">Berkelbacteria bacterium GW2011_GWA2_38_9</name>
    <dbReference type="NCBI Taxonomy" id="1618334"/>
    <lineage>
        <taxon>Bacteria</taxon>
        <taxon>Candidatus Berkelbacteria</taxon>
    </lineage>
</organism>
<proteinExistence type="predicted"/>
<dbReference type="FunFam" id="3.40.50.300:FF:001498">
    <property type="entry name" value="ATP-dependent DNA helicase"/>
    <property type="match status" value="1"/>
</dbReference>
<sequence>MNKIEINPEFKKALELMEKSTMNVFITGKAGTGKSTLLTYFRENTKKKIVVLAPTGVAAVNIGGQTVHSFFKFKPDITPGKVRKLSGEKSAAIFKKLEAVIIDEISMVRADLLDCIDKSLRLNGPNFKKPFGGVQMIFIGDLYQLPPVVTYRERQLFRDHYQSPYFFSSKVFEKINLEFVELEKIYRQKDQNFINLLNTIRNNSAGETELAMINKRLQPDFEPKIDDFYIYLTPMNQAADLINQRRLQSLSGKNYCYKGSVNGDFKPSDLPTSVELDLKIGAQVMLLNNDSAGRWINGSIGQIIKIKKDIPDDEILVKLTSGKLIKVQPYLWELFRFYFDQKNQRVESEIIGTFYQFPLKLAWALTIHKSQGKTFEKIIFDIDRGTFAAGQVYVALSRATSLEGVILKKPIAKKHLFIDWQVVKFLTRFQYAISEKNLSLENKVEIIKEAINNNQTIEIIYLKANDTKSRRQIIPKSIGHMEYLDKEYLGIEAFCLSRQEDRNFRVDRILEIKIVE</sequence>
<dbReference type="PROSITE" id="PS52050">
    <property type="entry name" value="WYL"/>
    <property type="match status" value="1"/>
</dbReference>
<dbReference type="InterPro" id="IPR010285">
    <property type="entry name" value="DNA_helicase_pif1-like_DEAD"/>
</dbReference>
<reference evidence="3 4" key="1">
    <citation type="journal article" date="2015" name="Nature">
        <title>rRNA introns, odd ribosomes, and small enigmatic genomes across a large radiation of phyla.</title>
        <authorList>
            <person name="Brown C.T."/>
            <person name="Hug L.A."/>
            <person name="Thomas B.C."/>
            <person name="Sharon I."/>
            <person name="Castelle C.J."/>
            <person name="Singh A."/>
            <person name="Wilkins M.J."/>
            <person name="Williams K.H."/>
            <person name="Banfield J.F."/>
        </authorList>
    </citation>
    <scope>NUCLEOTIDE SEQUENCE [LARGE SCALE GENOMIC DNA]</scope>
</reference>
<dbReference type="SUPFAM" id="SSF52540">
    <property type="entry name" value="P-loop containing nucleoside triphosphate hydrolases"/>
    <property type="match status" value="2"/>
</dbReference>
<dbReference type="EMBL" id="LBVO01000017">
    <property type="protein sequence ID" value="KKQ89888.1"/>
    <property type="molecule type" value="Genomic_DNA"/>
</dbReference>
<evidence type="ECO:0000259" key="1">
    <source>
        <dbReference type="Pfam" id="PF05970"/>
    </source>
</evidence>
<dbReference type="GO" id="GO:0006281">
    <property type="term" value="P:DNA repair"/>
    <property type="evidence" value="ECO:0007669"/>
    <property type="project" value="InterPro"/>
</dbReference>
<dbReference type="PANTHER" id="PTHR47642">
    <property type="entry name" value="ATP-DEPENDENT DNA HELICASE"/>
    <property type="match status" value="1"/>
</dbReference>
<dbReference type="InterPro" id="IPR026881">
    <property type="entry name" value="WYL_dom"/>
</dbReference>
<gene>
    <name evidence="3" type="ORF">UT11_C0017G0016</name>
</gene>
<dbReference type="InterPro" id="IPR027417">
    <property type="entry name" value="P-loop_NTPase"/>
</dbReference>